<dbReference type="EMBL" id="MSFO01000005">
    <property type="protein sequence ID" value="PLB48172.1"/>
    <property type="molecule type" value="Genomic_DNA"/>
</dbReference>
<dbReference type="PRINTS" id="PR00463">
    <property type="entry name" value="EP450I"/>
</dbReference>
<dbReference type="GO" id="GO:0004497">
    <property type="term" value="F:monooxygenase activity"/>
    <property type="evidence" value="ECO:0007669"/>
    <property type="project" value="UniProtKB-KW"/>
</dbReference>
<evidence type="ECO:0000256" key="1">
    <source>
        <dbReference type="ARBA" id="ARBA00001971"/>
    </source>
</evidence>
<protein>
    <submittedName>
        <fullName evidence="10">Putative cytochrome P450 family protein</fullName>
    </submittedName>
</protein>
<dbReference type="GO" id="GO:0016705">
    <property type="term" value="F:oxidoreductase activity, acting on paired donors, with incorporation or reduction of molecular oxygen"/>
    <property type="evidence" value="ECO:0007669"/>
    <property type="project" value="InterPro"/>
</dbReference>
<evidence type="ECO:0000256" key="8">
    <source>
        <dbReference type="PIRSR" id="PIRSR602401-1"/>
    </source>
</evidence>
<comment type="caution">
    <text evidence="10">The sequence shown here is derived from an EMBL/GenBank/DDBJ whole genome shotgun (WGS) entry which is preliminary data.</text>
</comment>
<dbReference type="GO" id="GO:0020037">
    <property type="term" value="F:heme binding"/>
    <property type="evidence" value="ECO:0007669"/>
    <property type="project" value="InterPro"/>
</dbReference>
<dbReference type="PRINTS" id="PR00385">
    <property type="entry name" value="P450"/>
</dbReference>
<comment type="similarity">
    <text evidence="2 9">Belongs to the cytochrome P450 family.</text>
</comment>
<dbReference type="PANTHER" id="PTHR24287">
    <property type="entry name" value="P450, PUTATIVE (EUROFUNG)-RELATED"/>
    <property type="match status" value="1"/>
</dbReference>
<accession>A0A2I2G5L5</accession>
<dbReference type="InterPro" id="IPR036396">
    <property type="entry name" value="Cyt_P450_sf"/>
</dbReference>
<feature type="non-terminal residue" evidence="10">
    <location>
        <position position="453"/>
    </location>
</feature>
<dbReference type="InterPro" id="IPR001128">
    <property type="entry name" value="Cyt_P450"/>
</dbReference>
<dbReference type="InterPro" id="IPR047146">
    <property type="entry name" value="Cyt_P450_E_CYP52_fungi"/>
</dbReference>
<name>A0A2I2G5L5_9EURO</name>
<dbReference type="Gene3D" id="1.10.630.10">
    <property type="entry name" value="Cytochrome P450"/>
    <property type="match status" value="1"/>
</dbReference>
<evidence type="ECO:0000256" key="5">
    <source>
        <dbReference type="ARBA" id="ARBA00023002"/>
    </source>
</evidence>
<evidence type="ECO:0000256" key="2">
    <source>
        <dbReference type="ARBA" id="ARBA00010617"/>
    </source>
</evidence>
<keyword evidence="6 8" id="KW-0408">Iron</keyword>
<evidence type="ECO:0000256" key="3">
    <source>
        <dbReference type="ARBA" id="ARBA00022617"/>
    </source>
</evidence>
<dbReference type="AlphaFoldDB" id="A0A2I2G5L5"/>
<evidence type="ECO:0000313" key="11">
    <source>
        <dbReference type="Proteomes" id="UP000234275"/>
    </source>
</evidence>
<dbReference type="GeneID" id="36553470"/>
<evidence type="ECO:0000313" key="10">
    <source>
        <dbReference type="EMBL" id="PLB48172.1"/>
    </source>
</evidence>
<reference evidence="10 11" key="1">
    <citation type="submission" date="2016-12" db="EMBL/GenBank/DDBJ databases">
        <title>The genomes of Aspergillus section Nigri reveals drivers in fungal speciation.</title>
        <authorList>
            <consortium name="DOE Joint Genome Institute"/>
            <person name="Vesth T.C."/>
            <person name="Nybo J."/>
            <person name="Theobald S."/>
            <person name="Brandl J."/>
            <person name="Frisvad J.C."/>
            <person name="Nielsen K.F."/>
            <person name="Lyhne E.K."/>
            <person name="Kogle M.E."/>
            <person name="Kuo A."/>
            <person name="Riley R."/>
            <person name="Clum A."/>
            <person name="Nolan M."/>
            <person name="Lipzen A."/>
            <person name="Salamov A."/>
            <person name="Henrissat B."/>
            <person name="Wiebenga A."/>
            <person name="De Vries R.P."/>
            <person name="Grigoriev I.V."/>
            <person name="Mortensen U.H."/>
            <person name="Andersen M.R."/>
            <person name="Baker S.E."/>
        </authorList>
    </citation>
    <scope>NUCLEOTIDE SEQUENCE [LARGE SCALE GENOMIC DNA]</scope>
    <source>
        <strain evidence="10 11">IBT 23096</strain>
    </source>
</reference>
<proteinExistence type="inferred from homology"/>
<dbReference type="InterPro" id="IPR017972">
    <property type="entry name" value="Cyt_P450_CS"/>
</dbReference>
<dbReference type="Pfam" id="PF00067">
    <property type="entry name" value="p450"/>
    <property type="match status" value="1"/>
</dbReference>
<dbReference type="VEuPathDB" id="FungiDB:P170DRAFT_386491"/>
<keyword evidence="7 9" id="KW-0503">Monooxygenase</keyword>
<keyword evidence="4 8" id="KW-0479">Metal-binding</keyword>
<dbReference type="SUPFAM" id="SSF48264">
    <property type="entry name" value="Cytochrome P450"/>
    <property type="match status" value="1"/>
</dbReference>
<dbReference type="STRING" id="1392250.A0A2I2G5L5"/>
<dbReference type="RefSeq" id="XP_024703474.1">
    <property type="nucleotide sequence ID" value="XM_024845771.1"/>
</dbReference>
<gene>
    <name evidence="10" type="ORF">P170DRAFT_386491</name>
</gene>
<dbReference type="GO" id="GO:0005506">
    <property type="term" value="F:iron ion binding"/>
    <property type="evidence" value="ECO:0007669"/>
    <property type="project" value="InterPro"/>
</dbReference>
<feature type="binding site" description="axial binding residue" evidence="8">
    <location>
        <position position="398"/>
    </location>
    <ligand>
        <name>heme</name>
        <dbReference type="ChEBI" id="CHEBI:30413"/>
    </ligand>
    <ligandPart>
        <name>Fe</name>
        <dbReference type="ChEBI" id="CHEBI:18248"/>
    </ligandPart>
</feature>
<evidence type="ECO:0000256" key="4">
    <source>
        <dbReference type="ARBA" id="ARBA00022723"/>
    </source>
</evidence>
<dbReference type="PANTHER" id="PTHR24287:SF1">
    <property type="entry name" value="P450, PUTATIVE (EUROFUNG)-RELATED"/>
    <property type="match status" value="1"/>
</dbReference>
<keyword evidence="5 9" id="KW-0560">Oxidoreductase</keyword>
<keyword evidence="3 8" id="KW-0349">Heme</keyword>
<organism evidence="10 11">
    <name type="scientific">Aspergillus steynii IBT 23096</name>
    <dbReference type="NCBI Taxonomy" id="1392250"/>
    <lineage>
        <taxon>Eukaryota</taxon>
        <taxon>Fungi</taxon>
        <taxon>Dikarya</taxon>
        <taxon>Ascomycota</taxon>
        <taxon>Pezizomycotina</taxon>
        <taxon>Eurotiomycetes</taxon>
        <taxon>Eurotiomycetidae</taxon>
        <taxon>Eurotiales</taxon>
        <taxon>Aspergillaceae</taxon>
        <taxon>Aspergillus</taxon>
        <taxon>Aspergillus subgen. Circumdati</taxon>
    </lineage>
</organism>
<evidence type="ECO:0000256" key="6">
    <source>
        <dbReference type="ARBA" id="ARBA00023004"/>
    </source>
</evidence>
<evidence type="ECO:0000256" key="9">
    <source>
        <dbReference type="RuleBase" id="RU000461"/>
    </source>
</evidence>
<dbReference type="OrthoDB" id="1470350at2759"/>
<dbReference type="InterPro" id="IPR002401">
    <property type="entry name" value="Cyt_P450_E_grp-I"/>
</dbReference>
<keyword evidence="11" id="KW-1185">Reference proteome</keyword>
<dbReference type="PROSITE" id="PS00086">
    <property type="entry name" value="CYTOCHROME_P450"/>
    <property type="match status" value="1"/>
</dbReference>
<evidence type="ECO:0000256" key="7">
    <source>
        <dbReference type="ARBA" id="ARBA00023033"/>
    </source>
</evidence>
<dbReference type="CDD" id="cd11063">
    <property type="entry name" value="CYP52"/>
    <property type="match status" value="1"/>
</dbReference>
<sequence>MLRFRGDILDDLVTPMFHRKGAWTIRATIPLVLQPLMLVAEPTNIKAVLSTSFADWGVGPRRLKQFGPFLGLGIFTADGHSWSSSRGLLRPVFSRHQVSDLEFTRRHVDRLLDCLGGGENSSSANGWTEWVDTMPVIYRFTLDAATEFLFGESVDSQLRPGAASDRRNVFEQAFEASSLGVGGRMRLGAFYWVLNNAGFRRACRLCRAYVTGFVDRALGLPHKKEKTSQRGLFLRQLSEFTQDRVLIRDQLLQLLFAGRDTTATLISFALLCLARDPVAWSKLRAEVLEHSADTLSFESLKSCAYLQAVLSETLRLYPPIPINTRQALRDTVLPVGGGPHGDQPVAIPKGTTLTYSVYVMHRRTDIWGQDAAEWRPERWQGLKGGFHYLPFNAGPRHCPGQQFALTEAAYTLARLAQSFDGLECPDPTEPIQKTLGITVQPTKGVEVRFHREA</sequence>
<dbReference type="Proteomes" id="UP000234275">
    <property type="component" value="Unassembled WGS sequence"/>
</dbReference>
<comment type="cofactor">
    <cofactor evidence="1 8">
        <name>heme</name>
        <dbReference type="ChEBI" id="CHEBI:30413"/>
    </cofactor>
</comment>